<comment type="caution">
    <text evidence="2">The sequence shown here is derived from an EMBL/GenBank/DDBJ whole genome shotgun (WGS) entry which is preliminary data.</text>
</comment>
<feature type="transmembrane region" description="Helical" evidence="1">
    <location>
        <begin position="63"/>
        <end position="83"/>
    </location>
</feature>
<dbReference type="Proteomes" id="UP000284120">
    <property type="component" value="Unassembled WGS sequence"/>
</dbReference>
<evidence type="ECO:0000313" key="2">
    <source>
        <dbReference type="EMBL" id="RWU08500.1"/>
    </source>
</evidence>
<keyword evidence="1" id="KW-0472">Membrane</keyword>
<evidence type="ECO:0000313" key="3">
    <source>
        <dbReference type="Proteomes" id="UP000284120"/>
    </source>
</evidence>
<dbReference type="EMBL" id="SAYW01000002">
    <property type="protein sequence ID" value="RWU08500.1"/>
    <property type="molecule type" value="Genomic_DNA"/>
</dbReference>
<organism evidence="2 3">
    <name type="scientific">Pedobacter chitinilyticus</name>
    <dbReference type="NCBI Taxonomy" id="2233776"/>
    <lineage>
        <taxon>Bacteria</taxon>
        <taxon>Pseudomonadati</taxon>
        <taxon>Bacteroidota</taxon>
        <taxon>Sphingobacteriia</taxon>
        <taxon>Sphingobacteriales</taxon>
        <taxon>Sphingobacteriaceae</taxon>
        <taxon>Pedobacter</taxon>
    </lineage>
</organism>
<protein>
    <submittedName>
        <fullName evidence="2">DUF2752 domain-containing protein</fullName>
    </submittedName>
</protein>
<sequence length="117" mass="13375">MKGIPVVFFLLLIGEGSGVIHWLENHLLSCPFKKLTGIDCPGCGLQRSFVALLKGDVWMSFKFYPATLPILALFIFTILHLKFDFKNGAFLIKLMYIFATAIIVTSYIYKIYHHQLF</sequence>
<keyword evidence="1" id="KW-1133">Transmembrane helix</keyword>
<keyword evidence="1" id="KW-0812">Transmembrane</keyword>
<feature type="transmembrane region" description="Helical" evidence="1">
    <location>
        <begin position="90"/>
        <end position="109"/>
    </location>
</feature>
<dbReference type="InterPro" id="IPR021215">
    <property type="entry name" value="DUF2752"/>
</dbReference>
<dbReference type="Pfam" id="PF10825">
    <property type="entry name" value="DUF2752"/>
    <property type="match status" value="1"/>
</dbReference>
<name>A0A3S3PUM9_9SPHI</name>
<gene>
    <name evidence="2" type="ORF">DPV69_09005</name>
</gene>
<keyword evidence="3" id="KW-1185">Reference proteome</keyword>
<accession>A0A3S3PUM9</accession>
<evidence type="ECO:0000256" key="1">
    <source>
        <dbReference type="SAM" id="Phobius"/>
    </source>
</evidence>
<dbReference type="OrthoDB" id="9815897at2"/>
<dbReference type="RefSeq" id="WP_113647016.1">
    <property type="nucleotide sequence ID" value="NZ_QMHN01000002.1"/>
</dbReference>
<reference evidence="2 3" key="1">
    <citation type="submission" date="2018-06" db="EMBL/GenBank/DDBJ databases">
        <title>Pedobacter endophyticus sp. nov., an endophytic bacterium isolated from a leaf of Triticum aestivum.</title>
        <authorList>
            <person name="Zhang L."/>
        </authorList>
    </citation>
    <scope>NUCLEOTIDE SEQUENCE [LARGE SCALE GENOMIC DNA]</scope>
    <source>
        <strain evidence="2 3">CM134L-2</strain>
    </source>
</reference>
<proteinExistence type="predicted"/>
<dbReference type="AlphaFoldDB" id="A0A3S3PUM9"/>